<name>A0AA37S688_9GAMM</name>
<keyword evidence="2" id="KW-1185">Reference proteome</keyword>
<proteinExistence type="predicted"/>
<dbReference type="EMBL" id="BSNE01000027">
    <property type="protein sequence ID" value="GLQ04617.1"/>
    <property type="molecule type" value="Genomic_DNA"/>
</dbReference>
<dbReference type="Proteomes" id="UP001161408">
    <property type="component" value="Unassembled WGS sequence"/>
</dbReference>
<reference evidence="1" key="1">
    <citation type="journal article" date="2014" name="Int. J. Syst. Evol. Microbiol.">
        <title>Complete genome sequence of Corynebacterium casei LMG S-19264T (=DSM 44701T), isolated from a smear-ripened cheese.</title>
        <authorList>
            <consortium name="US DOE Joint Genome Institute (JGI-PGF)"/>
            <person name="Walter F."/>
            <person name="Albersmeier A."/>
            <person name="Kalinowski J."/>
            <person name="Ruckert C."/>
        </authorList>
    </citation>
    <scope>NUCLEOTIDE SEQUENCE</scope>
    <source>
        <strain evidence="1">NBRC 103034</strain>
    </source>
</reference>
<evidence type="ECO:0000313" key="1">
    <source>
        <dbReference type="EMBL" id="GLQ04617.1"/>
    </source>
</evidence>
<accession>A0AA37S688</accession>
<dbReference type="AlphaFoldDB" id="A0AA37S688"/>
<comment type="caution">
    <text evidence="1">The sequence shown here is derived from an EMBL/GenBank/DDBJ whole genome shotgun (WGS) entry which is preliminary data.</text>
</comment>
<protein>
    <submittedName>
        <fullName evidence="1">Uncharacterized protein</fullName>
    </submittedName>
</protein>
<sequence>MASFAKALLESKATSSKGNLIVCPLCQIVDYEHKVKVGLLRDDCKRIQCN</sequence>
<organism evidence="1 2">
    <name type="scientific">Pseudoalteromonas tetraodonis GFC</name>
    <dbReference type="NCBI Taxonomy" id="1315271"/>
    <lineage>
        <taxon>Bacteria</taxon>
        <taxon>Pseudomonadati</taxon>
        <taxon>Pseudomonadota</taxon>
        <taxon>Gammaproteobacteria</taxon>
        <taxon>Alteromonadales</taxon>
        <taxon>Pseudoalteromonadaceae</taxon>
        <taxon>Pseudoalteromonas</taxon>
    </lineage>
</organism>
<reference evidence="1" key="2">
    <citation type="submission" date="2023-01" db="EMBL/GenBank/DDBJ databases">
        <title>Draft genome sequence of Pseudoalteromonas tetraodonis strain NBRC 103034.</title>
        <authorList>
            <person name="Sun Q."/>
            <person name="Mori K."/>
        </authorList>
    </citation>
    <scope>NUCLEOTIDE SEQUENCE</scope>
    <source>
        <strain evidence="1">NBRC 103034</strain>
    </source>
</reference>
<evidence type="ECO:0000313" key="2">
    <source>
        <dbReference type="Proteomes" id="UP001161408"/>
    </source>
</evidence>
<gene>
    <name evidence="1" type="ORF">GCM10007914_34980</name>
</gene>